<comment type="caution">
    <text evidence="1">The sequence shown here is derived from an EMBL/GenBank/DDBJ whole genome shotgun (WGS) entry which is preliminary data.</text>
</comment>
<evidence type="ECO:0000313" key="2">
    <source>
        <dbReference type="Proteomes" id="UP000768646"/>
    </source>
</evidence>
<evidence type="ECO:0000313" key="1">
    <source>
        <dbReference type="EMBL" id="KAG4304976.1"/>
    </source>
</evidence>
<organism evidence="1 2">
    <name type="scientific">Pneumocystis oryctolagi</name>
    <dbReference type="NCBI Taxonomy" id="42067"/>
    <lineage>
        <taxon>Eukaryota</taxon>
        <taxon>Fungi</taxon>
        <taxon>Dikarya</taxon>
        <taxon>Ascomycota</taxon>
        <taxon>Taphrinomycotina</taxon>
        <taxon>Pneumocystomycetes</taxon>
        <taxon>Pneumocystaceae</taxon>
        <taxon>Pneumocystis</taxon>
    </lineage>
</organism>
<sequence>MASESAGNAVPANTPLSEPLEVVKTEDPEIGRKRLEDTARAFLVEQTHEVIIPSYAAWFDMSVINEIEKKSLPEFFNNRNRSKTPSVYKDYRDFMINIYRLNPIEYLTVTACRRNLAGDVCAIMRVHAFLEQWGLINYQIDLETRPSSMGPPFTGHFRVIADTPRGLQPFQPGPGSLTSHGRPLAEPSITQPKTSYHLELRKESYNSIYGKSDNTLINGDTQSEDTSDNKKQYHCFTCGVECSRLFYHSLKTKKFELCSNCYLEGRFPAGFFSGDFIKMEEMPIKSNKEDWSDQETLLLLEGLEMFDDDWNLVAEHVGTRTREQCVLRFLQLPIQDPYLESKTEDLGPLQYNRIPFSQADNPIMSVVAFLASVVNPNIAAAAAQSSFEELTHSLKKSIDKQSNNDKYSSNILKQNSQESTKTNKESMKHCDQYQTIKSEKMDIDEHKDLESTDIYKNTNTLPSNTVEKAASIALGTAAAKARILVSHEEREISRLVSEVVRLQLSKLELKLQQFNELEQILEAERRELEKNRQQLYLDRLSMKKQIIMIQEQLNQAISIGGEEGLSIIKKINELGCEGPKLEFKSSTDQDSLQTSILPISQENPSNYTSYQL</sequence>
<keyword evidence="2" id="KW-1185">Reference proteome</keyword>
<dbReference type="Proteomes" id="UP000768646">
    <property type="component" value="Unassembled WGS sequence"/>
</dbReference>
<proteinExistence type="predicted"/>
<protein>
    <submittedName>
        <fullName evidence="1">Uncharacterized protein</fullName>
    </submittedName>
</protein>
<accession>A0ACB7CBQ0</accession>
<name>A0ACB7CBQ0_9ASCO</name>
<reference evidence="1 2" key="1">
    <citation type="journal article" date="2021" name="Commun. Biol.">
        <title>Genomic insights into the host specific adaptation of the Pneumocystis genus.</title>
        <authorList>
            <person name="Cisse O.H."/>
            <person name="Ma L."/>
            <person name="Dekker J.P."/>
            <person name="Khil P.P."/>
            <person name="Youn J.-H."/>
            <person name="Brenchley J.M."/>
            <person name="Blair R."/>
            <person name="Pahar B."/>
            <person name="Chabe M."/>
            <person name="Van Rompay K.K.A."/>
            <person name="Keesler R."/>
            <person name="Sukura A."/>
            <person name="Hirsch V."/>
            <person name="Kutty G."/>
            <person name="Liu Y."/>
            <person name="Peng L."/>
            <person name="Chen J."/>
            <person name="Song J."/>
            <person name="Weissenbacher-Lang C."/>
            <person name="Xu J."/>
            <person name="Upham N.S."/>
            <person name="Stajich J.E."/>
            <person name="Cuomo C.A."/>
            <person name="Cushion M.T."/>
            <person name="Kovacs J.A."/>
        </authorList>
    </citation>
    <scope>NUCLEOTIDE SEQUENCE [LARGE SCALE GENOMIC DNA]</scope>
    <source>
        <strain evidence="1 2">RABM</strain>
    </source>
</reference>
<dbReference type="EMBL" id="JABTEG010000005">
    <property type="protein sequence ID" value="KAG4304976.1"/>
    <property type="molecule type" value="Genomic_DNA"/>
</dbReference>
<gene>
    <name evidence="1" type="ORF">PORY_001651</name>
</gene>